<evidence type="ECO:0000256" key="3">
    <source>
        <dbReference type="SAM" id="MobiDB-lite"/>
    </source>
</evidence>
<protein>
    <submittedName>
        <fullName evidence="5">Zn2/Cys6 DNA-binding protein</fullName>
    </submittedName>
</protein>
<dbReference type="OMA" id="DFACRIS"/>
<dbReference type="PROSITE" id="PS00463">
    <property type="entry name" value="ZN2_CY6_FUNGAL_1"/>
    <property type="match status" value="1"/>
</dbReference>
<keyword evidence="6" id="KW-1185">Reference proteome</keyword>
<reference evidence="5 6" key="1">
    <citation type="journal article" date="2013" name="BMC Genomics">
        <title>Genomics-driven discovery of the pneumocandin biosynthetic gene cluster in the fungus Glarea lozoyensis.</title>
        <authorList>
            <person name="Chen L."/>
            <person name="Yue Q."/>
            <person name="Zhang X."/>
            <person name="Xiang M."/>
            <person name="Wang C."/>
            <person name="Li S."/>
            <person name="Che Y."/>
            <person name="Ortiz-Lopez F.J."/>
            <person name="Bills G.F."/>
            <person name="Liu X."/>
            <person name="An Z."/>
        </authorList>
    </citation>
    <scope>NUCLEOTIDE SEQUENCE [LARGE SCALE GENOMIC DNA]</scope>
    <source>
        <strain evidence="6">ATCC 20868 / MF5171</strain>
    </source>
</reference>
<dbReference type="OrthoDB" id="434972at2759"/>
<accession>S3DPZ5</accession>
<dbReference type="PROSITE" id="PS50048">
    <property type="entry name" value="ZN2_CY6_FUNGAL_2"/>
    <property type="match status" value="1"/>
</dbReference>
<organism evidence="5 6">
    <name type="scientific">Glarea lozoyensis (strain ATCC 20868 / MF5171)</name>
    <dbReference type="NCBI Taxonomy" id="1116229"/>
    <lineage>
        <taxon>Eukaryota</taxon>
        <taxon>Fungi</taxon>
        <taxon>Dikarya</taxon>
        <taxon>Ascomycota</taxon>
        <taxon>Pezizomycotina</taxon>
        <taxon>Leotiomycetes</taxon>
        <taxon>Helotiales</taxon>
        <taxon>Helotiaceae</taxon>
        <taxon>Glarea</taxon>
    </lineage>
</organism>
<dbReference type="HOGENOM" id="CLU_021380_2_0_1"/>
<gene>
    <name evidence="5" type="ORF">GLAREA_09674</name>
</gene>
<dbReference type="CDD" id="cd00067">
    <property type="entry name" value="GAL4"/>
    <property type="match status" value="1"/>
</dbReference>
<dbReference type="EMBL" id="KE145368">
    <property type="protein sequence ID" value="EPE28553.1"/>
    <property type="molecule type" value="Genomic_DNA"/>
</dbReference>
<feature type="region of interest" description="Disordered" evidence="3">
    <location>
        <begin position="73"/>
        <end position="92"/>
    </location>
</feature>
<dbReference type="GeneID" id="19468721"/>
<comment type="subcellular location">
    <subcellularLocation>
        <location evidence="1">Nucleus</location>
    </subcellularLocation>
</comment>
<dbReference type="SUPFAM" id="SSF57701">
    <property type="entry name" value="Zn2/Cys6 DNA-binding domain"/>
    <property type="match status" value="1"/>
</dbReference>
<feature type="region of interest" description="Disordered" evidence="3">
    <location>
        <begin position="1"/>
        <end position="25"/>
    </location>
</feature>
<dbReference type="Gene3D" id="4.10.240.10">
    <property type="entry name" value="Zn(2)-C6 fungal-type DNA-binding domain"/>
    <property type="match status" value="1"/>
</dbReference>
<dbReference type="KEGG" id="glz:GLAREA_09674"/>
<dbReference type="SMART" id="SM00066">
    <property type="entry name" value="GAL4"/>
    <property type="match status" value="1"/>
</dbReference>
<dbReference type="eggNOG" id="ENOG502SFTK">
    <property type="taxonomic scope" value="Eukaryota"/>
</dbReference>
<dbReference type="Pfam" id="PF00172">
    <property type="entry name" value="Zn_clus"/>
    <property type="match status" value="1"/>
</dbReference>
<proteinExistence type="predicted"/>
<dbReference type="AlphaFoldDB" id="S3DPZ5"/>
<dbReference type="GO" id="GO:0045944">
    <property type="term" value="P:positive regulation of transcription by RNA polymerase II"/>
    <property type="evidence" value="ECO:0007669"/>
    <property type="project" value="TreeGrafter"/>
</dbReference>
<dbReference type="GO" id="GO:0000976">
    <property type="term" value="F:transcription cis-regulatory region binding"/>
    <property type="evidence" value="ECO:0007669"/>
    <property type="project" value="TreeGrafter"/>
</dbReference>
<evidence type="ECO:0000259" key="4">
    <source>
        <dbReference type="PROSITE" id="PS50048"/>
    </source>
</evidence>
<dbReference type="Proteomes" id="UP000016922">
    <property type="component" value="Unassembled WGS sequence"/>
</dbReference>
<dbReference type="RefSeq" id="XP_008084461.1">
    <property type="nucleotide sequence ID" value="XM_008086270.1"/>
</dbReference>
<dbReference type="Pfam" id="PF11951">
    <property type="entry name" value="Fungal_trans_2"/>
    <property type="match status" value="2"/>
</dbReference>
<sequence length="567" mass="64239">MTSSSRSTSRPKGRNPQSAVRRSGITRVRTGCQTCRGRKKKCDESKPHCLNCTKANLECSGLPEVRRWENTAAGQRALRRKANTQSHRTTRRSETLVEFPVNLPWSNQPSPLIQQQHDGHINEGLPGDLTFNMFPTVNDWDVWQNTGLPNYQSTTFRTGASLVPSQPFEADSSTQLFLAYELPSLIPGIETELHRRLFHHFTKNMTPVLTSSSEWLKSVVPLAQVDRTVMSALLSLAASHLSNFFRTEDDSQIKIEKDALHLESIQIQEDRLKKLRSDALALTSPLPVQITEINFLTCLLLVLYELCEGSNSSLIPLARAREVLLLSGTPTIPSDLGSRQDVIVAVNPFLLEFFDYHESLATVTLPYSHISKFRFQNTFYDSEQTPFMMDFSDGFNDFACRISSLREQVILDTPVPHVICAVELAADIRKWMPKRATSREAEVLDMYKRALFIWLFSIIYTSPSNDIEIQKLVATTVADMAKIEENDPALNCILFPLFIIGGAATTPNDRASILREFQRLKDWSRFGNIDQSLQVVQKIWSDRDLGLPDAWDWVRQLEAHNKSLLVT</sequence>
<dbReference type="InterPro" id="IPR036864">
    <property type="entry name" value="Zn2-C6_fun-type_DNA-bd_sf"/>
</dbReference>
<evidence type="ECO:0000313" key="6">
    <source>
        <dbReference type="Proteomes" id="UP000016922"/>
    </source>
</evidence>
<keyword evidence="5" id="KW-0238">DNA-binding</keyword>
<dbReference type="GO" id="GO:0005634">
    <property type="term" value="C:nucleus"/>
    <property type="evidence" value="ECO:0007669"/>
    <property type="project" value="UniProtKB-SubCell"/>
</dbReference>
<dbReference type="InterPro" id="IPR001138">
    <property type="entry name" value="Zn2Cys6_DnaBD"/>
</dbReference>
<feature type="compositionally biased region" description="Polar residues" evidence="3">
    <location>
        <begin position="1"/>
        <end position="20"/>
    </location>
</feature>
<dbReference type="PANTHER" id="PTHR37534:SF38">
    <property type="entry name" value="ZN(2)-C6 FUNGAL-TYPE DOMAIN-CONTAINING PROTEIN"/>
    <property type="match status" value="1"/>
</dbReference>
<dbReference type="InterPro" id="IPR021858">
    <property type="entry name" value="Fun_TF"/>
</dbReference>
<evidence type="ECO:0000313" key="5">
    <source>
        <dbReference type="EMBL" id="EPE28553.1"/>
    </source>
</evidence>
<dbReference type="GO" id="GO:0000981">
    <property type="term" value="F:DNA-binding transcription factor activity, RNA polymerase II-specific"/>
    <property type="evidence" value="ECO:0007669"/>
    <property type="project" value="InterPro"/>
</dbReference>
<keyword evidence="2" id="KW-0539">Nucleus</keyword>
<feature type="domain" description="Zn(2)-C6 fungal-type" evidence="4">
    <location>
        <begin position="31"/>
        <end position="60"/>
    </location>
</feature>
<dbReference type="GO" id="GO:0008270">
    <property type="term" value="F:zinc ion binding"/>
    <property type="evidence" value="ECO:0007669"/>
    <property type="project" value="InterPro"/>
</dbReference>
<dbReference type="PANTHER" id="PTHR37534">
    <property type="entry name" value="TRANSCRIPTIONAL ACTIVATOR PROTEIN UGA3"/>
    <property type="match status" value="1"/>
</dbReference>
<evidence type="ECO:0000256" key="1">
    <source>
        <dbReference type="ARBA" id="ARBA00004123"/>
    </source>
</evidence>
<name>S3DPZ5_GLAL2</name>
<evidence type="ECO:0000256" key="2">
    <source>
        <dbReference type="ARBA" id="ARBA00023242"/>
    </source>
</evidence>